<dbReference type="Proteomes" id="UP000670475">
    <property type="component" value="Unassembled WGS sequence"/>
</dbReference>
<proteinExistence type="predicted"/>
<evidence type="ECO:0000259" key="6">
    <source>
        <dbReference type="PROSITE" id="PS50977"/>
    </source>
</evidence>
<dbReference type="PROSITE" id="PS50977">
    <property type="entry name" value="HTH_TETR_2"/>
    <property type="match status" value="1"/>
</dbReference>
<dbReference type="InterPro" id="IPR001647">
    <property type="entry name" value="HTH_TetR"/>
</dbReference>
<feature type="domain" description="HTH tetR-type" evidence="6">
    <location>
        <begin position="29"/>
        <end position="88"/>
    </location>
</feature>
<comment type="caution">
    <text evidence="7">The sequence shown here is derived from an EMBL/GenBank/DDBJ whole genome shotgun (WGS) entry which is preliminary data.</text>
</comment>
<keyword evidence="1" id="KW-0805">Transcription regulation</keyword>
<dbReference type="Pfam" id="PF21597">
    <property type="entry name" value="TetR_C_43"/>
    <property type="match status" value="1"/>
</dbReference>
<dbReference type="InterPro" id="IPR036271">
    <property type="entry name" value="Tet_transcr_reg_TetR-rel_C_sf"/>
</dbReference>
<dbReference type="AlphaFoldDB" id="A0A940RVG0"/>
<dbReference type="InterPro" id="IPR050109">
    <property type="entry name" value="HTH-type_TetR-like_transc_reg"/>
</dbReference>
<dbReference type="GO" id="GO:0000976">
    <property type="term" value="F:transcription cis-regulatory region binding"/>
    <property type="evidence" value="ECO:0007669"/>
    <property type="project" value="TreeGrafter"/>
</dbReference>
<keyword evidence="8" id="KW-1185">Reference proteome</keyword>
<protein>
    <submittedName>
        <fullName evidence="7">TetR/AcrR family transcriptional regulator</fullName>
    </submittedName>
</protein>
<dbReference type="SUPFAM" id="SSF46689">
    <property type="entry name" value="Homeodomain-like"/>
    <property type="match status" value="1"/>
</dbReference>
<organism evidence="7 8">
    <name type="scientific">Streptomyces montanisoli</name>
    <dbReference type="NCBI Taxonomy" id="2798581"/>
    <lineage>
        <taxon>Bacteria</taxon>
        <taxon>Bacillati</taxon>
        <taxon>Actinomycetota</taxon>
        <taxon>Actinomycetes</taxon>
        <taxon>Kitasatosporales</taxon>
        <taxon>Streptomycetaceae</taxon>
        <taxon>Streptomyces</taxon>
    </lineage>
</organism>
<evidence type="ECO:0000256" key="1">
    <source>
        <dbReference type="ARBA" id="ARBA00023015"/>
    </source>
</evidence>
<keyword evidence="2 4" id="KW-0238">DNA-binding</keyword>
<feature type="DNA-binding region" description="H-T-H motif" evidence="4">
    <location>
        <begin position="51"/>
        <end position="70"/>
    </location>
</feature>
<dbReference type="EMBL" id="JAGIQL010000058">
    <property type="protein sequence ID" value="MBP0459007.1"/>
    <property type="molecule type" value="Genomic_DNA"/>
</dbReference>
<evidence type="ECO:0000256" key="4">
    <source>
        <dbReference type="PROSITE-ProRule" id="PRU00335"/>
    </source>
</evidence>
<dbReference type="InterPro" id="IPR049445">
    <property type="entry name" value="TetR_SbtR-like_C"/>
</dbReference>
<keyword evidence="3" id="KW-0804">Transcription</keyword>
<evidence type="ECO:0000313" key="8">
    <source>
        <dbReference type="Proteomes" id="UP000670475"/>
    </source>
</evidence>
<dbReference type="InterPro" id="IPR009057">
    <property type="entry name" value="Homeodomain-like_sf"/>
</dbReference>
<gene>
    <name evidence="7" type="ORF">JFN87_16070</name>
</gene>
<reference evidence="7" key="1">
    <citation type="submission" date="2021-03" db="EMBL/GenBank/DDBJ databases">
        <title>Whole genome sequence of Streptomyces bomunensis MMS17-BM035.</title>
        <authorList>
            <person name="Lee J.H."/>
        </authorList>
    </citation>
    <scope>NUCLEOTIDE SEQUENCE</scope>
    <source>
        <strain evidence="7">MMS17-BM035</strain>
    </source>
</reference>
<dbReference type="PANTHER" id="PTHR30055:SF234">
    <property type="entry name" value="HTH-TYPE TRANSCRIPTIONAL REGULATOR BETI"/>
    <property type="match status" value="1"/>
</dbReference>
<evidence type="ECO:0000256" key="2">
    <source>
        <dbReference type="ARBA" id="ARBA00023125"/>
    </source>
</evidence>
<dbReference type="Pfam" id="PF00440">
    <property type="entry name" value="TetR_N"/>
    <property type="match status" value="1"/>
</dbReference>
<dbReference type="GO" id="GO:0003700">
    <property type="term" value="F:DNA-binding transcription factor activity"/>
    <property type="evidence" value="ECO:0007669"/>
    <property type="project" value="TreeGrafter"/>
</dbReference>
<dbReference type="PRINTS" id="PR00455">
    <property type="entry name" value="HTHTETR"/>
</dbReference>
<accession>A0A940RVG0</accession>
<dbReference type="SUPFAM" id="SSF48498">
    <property type="entry name" value="Tetracyclin repressor-like, C-terminal domain"/>
    <property type="match status" value="1"/>
</dbReference>
<sequence>MPADLSRKATGESPDSEHGVSGGLRSDAQRNRDRIIRAAHETFTERGTAVPISAIARRAGVGAATLYRRFPTRASLVAAVFDDQLTECAAAFDEALADPDPWRGFCSFVETVCAAQVADRGFTNAFLAQHEETDDGRRQWDRAEPDLARLVQRAKEAGRLRGDFDPSDVLVLLLANNGLAAQPPHIAEPASRRLVAYFLQSVEADRTAPLPPTAPLDLDEIRRSFAGLQ</sequence>
<evidence type="ECO:0000256" key="3">
    <source>
        <dbReference type="ARBA" id="ARBA00023163"/>
    </source>
</evidence>
<feature type="region of interest" description="Disordered" evidence="5">
    <location>
        <begin position="1"/>
        <end position="27"/>
    </location>
</feature>
<evidence type="ECO:0000313" key="7">
    <source>
        <dbReference type="EMBL" id="MBP0459007.1"/>
    </source>
</evidence>
<evidence type="ECO:0000256" key="5">
    <source>
        <dbReference type="SAM" id="MobiDB-lite"/>
    </source>
</evidence>
<dbReference type="PANTHER" id="PTHR30055">
    <property type="entry name" value="HTH-TYPE TRANSCRIPTIONAL REGULATOR RUTR"/>
    <property type="match status" value="1"/>
</dbReference>
<feature type="compositionally biased region" description="Basic and acidic residues" evidence="5">
    <location>
        <begin position="1"/>
        <end position="18"/>
    </location>
</feature>
<name>A0A940RVG0_9ACTN</name>
<dbReference type="Gene3D" id="1.10.357.10">
    <property type="entry name" value="Tetracycline Repressor, domain 2"/>
    <property type="match status" value="1"/>
</dbReference>